<name>A0A0A9A9M7_ARUDO</name>
<organism evidence="1">
    <name type="scientific">Arundo donax</name>
    <name type="common">Giant reed</name>
    <name type="synonym">Donax arundinaceus</name>
    <dbReference type="NCBI Taxonomy" id="35708"/>
    <lineage>
        <taxon>Eukaryota</taxon>
        <taxon>Viridiplantae</taxon>
        <taxon>Streptophyta</taxon>
        <taxon>Embryophyta</taxon>
        <taxon>Tracheophyta</taxon>
        <taxon>Spermatophyta</taxon>
        <taxon>Magnoliopsida</taxon>
        <taxon>Liliopsida</taxon>
        <taxon>Poales</taxon>
        <taxon>Poaceae</taxon>
        <taxon>PACMAD clade</taxon>
        <taxon>Arundinoideae</taxon>
        <taxon>Arundineae</taxon>
        <taxon>Arundo</taxon>
    </lineage>
</organism>
<proteinExistence type="predicted"/>
<evidence type="ECO:0000313" key="1">
    <source>
        <dbReference type="EMBL" id="JAD48394.1"/>
    </source>
</evidence>
<reference evidence="1" key="1">
    <citation type="submission" date="2014-09" db="EMBL/GenBank/DDBJ databases">
        <authorList>
            <person name="Magalhaes I.L.F."/>
            <person name="Oliveira U."/>
            <person name="Santos F.R."/>
            <person name="Vidigal T.H.D.A."/>
            <person name="Brescovit A.D."/>
            <person name="Santos A.J."/>
        </authorList>
    </citation>
    <scope>NUCLEOTIDE SEQUENCE</scope>
    <source>
        <tissue evidence="1">Shoot tissue taken approximately 20 cm above the soil surface</tissue>
    </source>
</reference>
<protein>
    <submittedName>
        <fullName evidence="1">Uncharacterized protein</fullName>
    </submittedName>
</protein>
<sequence length="17" mass="2100">MLHYCRGHEKHMQNNDS</sequence>
<dbReference type="EMBL" id="GBRH01249501">
    <property type="protein sequence ID" value="JAD48394.1"/>
    <property type="molecule type" value="Transcribed_RNA"/>
</dbReference>
<reference evidence="1" key="2">
    <citation type="journal article" date="2015" name="Data Brief">
        <title>Shoot transcriptome of the giant reed, Arundo donax.</title>
        <authorList>
            <person name="Barrero R.A."/>
            <person name="Guerrero F.D."/>
            <person name="Moolhuijzen P."/>
            <person name="Goolsby J.A."/>
            <person name="Tidwell J."/>
            <person name="Bellgard S.E."/>
            <person name="Bellgard M.I."/>
        </authorList>
    </citation>
    <scope>NUCLEOTIDE SEQUENCE</scope>
    <source>
        <tissue evidence="1">Shoot tissue taken approximately 20 cm above the soil surface</tissue>
    </source>
</reference>
<accession>A0A0A9A9M7</accession>
<dbReference type="AlphaFoldDB" id="A0A0A9A9M7"/>